<proteinExistence type="predicted"/>
<dbReference type="PANTHER" id="PTHR19328">
    <property type="entry name" value="HEDGEHOG-INTERACTING PROTEIN"/>
    <property type="match status" value="1"/>
</dbReference>
<dbReference type="PANTHER" id="PTHR19328:SF13">
    <property type="entry name" value="HIPL1 PROTEIN"/>
    <property type="match status" value="1"/>
</dbReference>
<dbReference type="InterPro" id="IPR012938">
    <property type="entry name" value="Glc/Sorbosone_DH"/>
</dbReference>
<organism evidence="3 4">
    <name type="scientific">Geodermatophilus obscurus</name>
    <dbReference type="NCBI Taxonomy" id="1861"/>
    <lineage>
        <taxon>Bacteria</taxon>
        <taxon>Bacillati</taxon>
        <taxon>Actinomycetota</taxon>
        <taxon>Actinomycetes</taxon>
        <taxon>Geodermatophilales</taxon>
        <taxon>Geodermatophilaceae</taxon>
        <taxon>Geodermatophilus</taxon>
    </lineage>
</organism>
<feature type="region of interest" description="Disordered" evidence="1">
    <location>
        <begin position="1"/>
        <end position="59"/>
    </location>
</feature>
<feature type="compositionally biased region" description="Pro residues" evidence="1">
    <location>
        <begin position="15"/>
        <end position="28"/>
    </location>
</feature>
<reference evidence="4" key="1">
    <citation type="submission" date="2016-10" db="EMBL/GenBank/DDBJ databases">
        <authorList>
            <person name="Varghese N."/>
            <person name="Submissions S."/>
        </authorList>
    </citation>
    <scope>NUCLEOTIDE SEQUENCE [LARGE SCALE GENOMIC DNA]</scope>
    <source>
        <strain evidence="4">DSM 43161</strain>
    </source>
</reference>
<dbReference type="Proteomes" id="UP000183642">
    <property type="component" value="Unassembled WGS sequence"/>
</dbReference>
<dbReference type="Pfam" id="PF07995">
    <property type="entry name" value="GSDH"/>
    <property type="match status" value="2"/>
</dbReference>
<accession>A0A1I5GPC7</accession>
<keyword evidence="4" id="KW-1185">Reference proteome</keyword>
<feature type="domain" description="Glucose/Sorbosone dehydrogenase" evidence="2">
    <location>
        <begin position="62"/>
        <end position="264"/>
    </location>
</feature>
<gene>
    <name evidence="3" type="ORF">SAMN05660359_02999</name>
</gene>
<dbReference type="SUPFAM" id="SSF50952">
    <property type="entry name" value="Soluble quinoprotein glucose dehydrogenase"/>
    <property type="match status" value="1"/>
</dbReference>
<dbReference type="AlphaFoldDB" id="A0A1I5GPC7"/>
<name>A0A1I5GPC7_9ACTN</name>
<protein>
    <submittedName>
        <fullName evidence="3">Glucose/arabinose dehydrogenase, beta-propeller fold</fullName>
    </submittedName>
</protein>
<evidence type="ECO:0000313" key="3">
    <source>
        <dbReference type="EMBL" id="SFO37865.1"/>
    </source>
</evidence>
<evidence type="ECO:0000259" key="2">
    <source>
        <dbReference type="Pfam" id="PF07995"/>
    </source>
</evidence>
<dbReference type="Gene3D" id="2.120.10.30">
    <property type="entry name" value="TolB, C-terminal domain"/>
    <property type="match status" value="1"/>
</dbReference>
<evidence type="ECO:0000313" key="4">
    <source>
        <dbReference type="Proteomes" id="UP000183642"/>
    </source>
</evidence>
<evidence type="ECO:0000256" key="1">
    <source>
        <dbReference type="SAM" id="MobiDB-lite"/>
    </source>
</evidence>
<dbReference type="EMBL" id="FOWE01000007">
    <property type="protein sequence ID" value="SFO37865.1"/>
    <property type="molecule type" value="Genomic_DNA"/>
</dbReference>
<dbReference type="InterPro" id="IPR011042">
    <property type="entry name" value="6-blade_b-propeller_TolB-like"/>
</dbReference>
<sequence>MLAACGDDGYEPAGPFRPLPEGPPPQVGPPTESTPAPSPGDPADPGSGQAGGDPNVVATGLTVPTGLVVLPDGTAVVGERETGRLLQVFPDRSPPRELMVVPGIDTAGDGGLLGLALSPTFPEDGLFYAYVSTATDNRVVRFPMGGTPNPVLTGIPRGETHNGGGLQFAADGTLYVGTGDTGNPALAQDPASLGGKVLHVDVFGQPAGAAGPVFGSGFSDVTAVCLTGDEPTTVYAVDESTTGPDALDVVAEGSDHGWPDARPGTVPPVLEIDNAEGGLGGCTAAGTVVFLGALDGQRVHVVQLDGSGTVLEEPEELLGGRYGRLRTVVLDAEGALWITTSNRDGIGAPVEDDDRVLRIMPPSSASDSPL</sequence>
<dbReference type="InterPro" id="IPR011041">
    <property type="entry name" value="Quinoprot_gluc/sorb_DH_b-prop"/>
</dbReference>
<feature type="domain" description="Glucose/Sorbosone dehydrogenase" evidence="2">
    <location>
        <begin position="289"/>
        <end position="345"/>
    </location>
</feature>